<sequence length="390" mass="44691">VIGQVVAEEPEAVILAGDMFDEREKGGDWIADSEAAKYWPEIRNELRRLIECAKHGVYSLRGNHDSAAVLKELEDHLGDGFHFARDEERAIGDHRVFFLETRYRQGDYRIPESELPEAGEILIMHETLPWRGVPGLEEEMFRELSQRFSLLFNGHMHHFARSPLDLPNLYSLPALVPSRELKNAFTVKYQWPGDLDNPEVRDSPFGYVVVDGSQVSFQRYVPIQSVVKVEVKGDTPAEVVAGINEVYSALMEREDRDKLWVFVSAQGVILRETVRKETGKYPEIATMAEIDVKTRQEPKRVAELRGLDKVMSLAELEAKVMTSLPWPDRDMAQELFEEVFTSDNLSKTADSSLERYLFQKLLELAVPHYGVSAENTDGFLRRVDPLWKRR</sequence>
<feature type="domain" description="Calcineurin-like phosphoesterase" evidence="1">
    <location>
        <begin position="5"/>
        <end position="158"/>
    </location>
</feature>
<evidence type="ECO:0000313" key="3">
    <source>
        <dbReference type="Proteomes" id="UP000315534"/>
    </source>
</evidence>
<dbReference type="InterPro" id="IPR029052">
    <property type="entry name" value="Metallo-depent_PP-like"/>
</dbReference>
<accession>A0A523XQW9</accession>
<dbReference type="Gene3D" id="3.60.21.10">
    <property type="match status" value="1"/>
</dbReference>
<organism evidence="2 3">
    <name type="scientific">candidate division TA06 bacterium</name>
    <dbReference type="NCBI Taxonomy" id="2250710"/>
    <lineage>
        <taxon>Bacteria</taxon>
        <taxon>Bacteria division TA06</taxon>
    </lineage>
</organism>
<dbReference type="Proteomes" id="UP000315534">
    <property type="component" value="Unassembled WGS sequence"/>
</dbReference>
<gene>
    <name evidence="2" type="ORF">E3J38_03475</name>
</gene>
<dbReference type="Pfam" id="PF00149">
    <property type="entry name" value="Metallophos"/>
    <property type="match status" value="1"/>
</dbReference>
<dbReference type="GO" id="GO:0016787">
    <property type="term" value="F:hydrolase activity"/>
    <property type="evidence" value="ECO:0007669"/>
    <property type="project" value="InterPro"/>
</dbReference>
<proteinExistence type="predicted"/>
<feature type="non-terminal residue" evidence="2">
    <location>
        <position position="1"/>
    </location>
</feature>
<comment type="caution">
    <text evidence="2">The sequence shown here is derived from an EMBL/GenBank/DDBJ whole genome shotgun (WGS) entry which is preliminary data.</text>
</comment>
<dbReference type="SUPFAM" id="SSF56300">
    <property type="entry name" value="Metallo-dependent phosphatases"/>
    <property type="match status" value="1"/>
</dbReference>
<evidence type="ECO:0000259" key="1">
    <source>
        <dbReference type="Pfam" id="PF00149"/>
    </source>
</evidence>
<protein>
    <recommendedName>
        <fullName evidence="1">Calcineurin-like phosphoesterase domain-containing protein</fullName>
    </recommendedName>
</protein>
<name>A0A523XQW9_UNCT6</name>
<evidence type="ECO:0000313" key="2">
    <source>
        <dbReference type="EMBL" id="TET81652.1"/>
    </source>
</evidence>
<dbReference type="AlphaFoldDB" id="A0A523XQW9"/>
<dbReference type="EMBL" id="SOIP01000217">
    <property type="protein sequence ID" value="TET81652.1"/>
    <property type="molecule type" value="Genomic_DNA"/>
</dbReference>
<reference evidence="2 3" key="1">
    <citation type="submission" date="2019-03" db="EMBL/GenBank/DDBJ databases">
        <title>Metabolic potential of uncultured bacteria and archaea associated with petroleum seepage in deep-sea sediments.</title>
        <authorList>
            <person name="Dong X."/>
            <person name="Hubert C."/>
        </authorList>
    </citation>
    <scope>NUCLEOTIDE SEQUENCE [LARGE SCALE GENOMIC DNA]</scope>
    <source>
        <strain evidence="2">E29_bin36</strain>
    </source>
</reference>
<dbReference type="InterPro" id="IPR004843">
    <property type="entry name" value="Calcineurin-like_PHP"/>
</dbReference>